<dbReference type="RefSeq" id="WP_004817930.1">
    <property type="nucleotide sequence ID" value="NZ_PNHP01000003.1"/>
</dbReference>
<dbReference type="AlphaFoldDB" id="A0A2N6UIJ5"/>
<sequence>MEERLTVLKEYMTLSDMKEYFQFKDSKTFRDWEQKGLKTIKLTESSKLYKACDIREFLDNLK</sequence>
<accession>A0A2N6UIJ5</accession>
<proteinExistence type="predicted"/>
<evidence type="ECO:0000313" key="1">
    <source>
        <dbReference type="EMBL" id="PMC81384.1"/>
    </source>
</evidence>
<reference evidence="1 2" key="1">
    <citation type="submission" date="2017-09" db="EMBL/GenBank/DDBJ databases">
        <title>Bacterial strain isolated from the female urinary microbiota.</title>
        <authorList>
            <person name="Thomas-White K."/>
            <person name="Kumar N."/>
            <person name="Forster S."/>
            <person name="Putonti C."/>
            <person name="Lawley T."/>
            <person name="Wolfe A.J."/>
        </authorList>
    </citation>
    <scope>NUCLEOTIDE SEQUENCE [LARGE SCALE GENOMIC DNA]</scope>
    <source>
        <strain evidence="1 2">UMB0204</strain>
    </source>
</reference>
<comment type="caution">
    <text evidence="1">The sequence shown here is derived from an EMBL/GenBank/DDBJ whole genome shotgun (WGS) entry which is preliminary data.</text>
</comment>
<dbReference type="Proteomes" id="UP000235658">
    <property type="component" value="Unassembled WGS sequence"/>
</dbReference>
<dbReference type="GeneID" id="84578534"/>
<gene>
    <name evidence="1" type="ORF">CJ192_04990</name>
</gene>
<dbReference type="EMBL" id="PNHP01000003">
    <property type="protein sequence ID" value="PMC81384.1"/>
    <property type="molecule type" value="Genomic_DNA"/>
</dbReference>
<name>A0A2N6UIJ5_9FIRM</name>
<evidence type="ECO:0008006" key="3">
    <source>
        <dbReference type="Google" id="ProtNLM"/>
    </source>
</evidence>
<organism evidence="1 2">
    <name type="scientific">Anaerococcus hydrogenalis</name>
    <dbReference type="NCBI Taxonomy" id="33029"/>
    <lineage>
        <taxon>Bacteria</taxon>
        <taxon>Bacillati</taxon>
        <taxon>Bacillota</taxon>
        <taxon>Tissierellia</taxon>
        <taxon>Tissierellales</taxon>
        <taxon>Peptoniphilaceae</taxon>
        <taxon>Anaerococcus</taxon>
    </lineage>
</organism>
<evidence type="ECO:0000313" key="2">
    <source>
        <dbReference type="Proteomes" id="UP000235658"/>
    </source>
</evidence>
<protein>
    <recommendedName>
        <fullName evidence="3">DNA-binding protein</fullName>
    </recommendedName>
</protein>